<evidence type="ECO:0000259" key="2">
    <source>
        <dbReference type="Pfam" id="PF00625"/>
    </source>
</evidence>
<evidence type="ECO:0000256" key="1">
    <source>
        <dbReference type="SAM" id="MobiDB-lite"/>
    </source>
</evidence>
<gene>
    <name evidence="3" type="ORF">NTEN_LOCUS17137</name>
</gene>
<dbReference type="InterPro" id="IPR027417">
    <property type="entry name" value="P-loop_NTPase"/>
</dbReference>
<dbReference type="EMBL" id="CADCXU010025377">
    <property type="protein sequence ID" value="CAB0012394.1"/>
    <property type="molecule type" value="Genomic_DNA"/>
</dbReference>
<proteinExistence type="predicted"/>
<reference evidence="3 4" key="1">
    <citation type="submission" date="2020-02" db="EMBL/GenBank/DDBJ databases">
        <authorList>
            <person name="Ferguson B K."/>
        </authorList>
    </citation>
    <scope>NUCLEOTIDE SEQUENCE [LARGE SCALE GENOMIC DNA]</scope>
</reference>
<dbReference type="AlphaFoldDB" id="A0A6H5H846"/>
<protein>
    <recommendedName>
        <fullName evidence="2">Guanylate kinase/L-type calcium channel beta subunit domain-containing protein</fullName>
    </recommendedName>
</protein>
<dbReference type="OrthoDB" id="5962384at2759"/>
<organism evidence="3 4">
    <name type="scientific">Nesidiocoris tenuis</name>
    <dbReference type="NCBI Taxonomy" id="355587"/>
    <lineage>
        <taxon>Eukaryota</taxon>
        <taxon>Metazoa</taxon>
        <taxon>Ecdysozoa</taxon>
        <taxon>Arthropoda</taxon>
        <taxon>Hexapoda</taxon>
        <taxon>Insecta</taxon>
        <taxon>Pterygota</taxon>
        <taxon>Neoptera</taxon>
        <taxon>Paraneoptera</taxon>
        <taxon>Hemiptera</taxon>
        <taxon>Heteroptera</taxon>
        <taxon>Panheteroptera</taxon>
        <taxon>Cimicomorpha</taxon>
        <taxon>Miridae</taxon>
        <taxon>Dicyphina</taxon>
        <taxon>Nesidiocoris</taxon>
    </lineage>
</organism>
<sequence length="126" mass="14241">MFYSYFTYVKWGNYNYFHPQVLQRLIKSRGKSQARHLNVQMVAAEKLAQCPPEMFDVILDENQLEDACEHIAEYLEAYWRAAHPPVPPASSTPAIPGIPRPIHSNASPQISPTVEMASGRIAMSPQ</sequence>
<accession>A0A6H5H846</accession>
<dbReference type="SUPFAM" id="SSF52540">
    <property type="entry name" value="P-loop containing nucleoside triphosphate hydrolases"/>
    <property type="match status" value="1"/>
</dbReference>
<dbReference type="PRINTS" id="PR01626">
    <property type="entry name" value="LCACHANNELB"/>
</dbReference>
<dbReference type="PANTHER" id="PTHR11824">
    <property type="entry name" value="VOLTAGE-DEPENDENT CALCIUM CHANNEL BETA SUBUNIT"/>
    <property type="match status" value="1"/>
</dbReference>
<dbReference type="InterPro" id="IPR000584">
    <property type="entry name" value="VDCC_L_bsu"/>
</dbReference>
<evidence type="ECO:0000313" key="4">
    <source>
        <dbReference type="Proteomes" id="UP000479000"/>
    </source>
</evidence>
<dbReference type="Proteomes" id="UP000479000">
    <property type="component" value="Unassembled WGS sequence"/>
</dbReference>
<dbReference type="InterPro" id="IPR008145">
    <property type="entry name" value="GK/Ca_channel_bsu"/>
</dbReference>
<feature type="region of interest" description="Disordered" evidence="1">
    <location>
        <begin position="89"/>
        <end position="110"/>
    </location>
</feature>
<dbReference type="Pfam" id="PF00625">
    <property type="entry name" value="Guanylate_kin"/>
    <property type="match status" value="1"/>
</dbReference>
<keyword evidence="4" id="KW-1185">Reference proteome</keyword>
<dbReference type="Gene3D" id="3.40.50.300">
    <property type="entry name" value="P-loop containing nucleotide triphosphate hydrolases"/>
    <property type="match status" value="1"/>
</dbReference>
<dbReference type="GO" id="GO:0005245">
    <property type="term" value="F:voltage-gated calcium channel activity"/>
    <property type="evidence" value="ECO:0007669"/>
    <property type="project" value="InterPro"/>
</dbReference>
<feature type="non-terminal residue" evidence="3">
    <location>
        <position position="126"/>
    </location>
</feature>
<dbReference type="GO" id="GO:0005891">
    <property type="term" value="C:voltage-gated calcium channel complex"/>
    <property type="evidence" value="ECO:0007669"/>
    <property type="project" value="InterPro"/>
</dbReference>
<feature type="domain" description="Guanylate kinase/L-type calcium channel beta subunit" evidence="2">
    <location>
        <begin position="19"/>
        <end position="78"/>
    </location>
</feature>
<name>A0A6H5H846_9HEMI</name>
<evidence type="ECO:0000313" key="3">
    <source>
        <dbReference type="EMBL" id="CAB0012394.1"/>
    </source>
</evidence>